<organism evidence="2 3">
    <name type="scientific">Pristionchus entomophagus</name>
    <dbReference type="NCBI Taxonomy" id="358040"/>
    <lineage>
        <taxon>Eukaryota</taxon>
        <taxon>Metazoa</taxon>
        <taxon>Ecdysozoa</taxon>
        <taxon>Nematoda</taxon>
        <taxon>Chromadorea</taxon>
        <taxon>Rhabditida</taxon>
        <taxon>Rhabditina</taxon>
        <taxon>Diplogasteromorpha</taxon>
        <taxon>Diplogasteroidea</taxon>
        <taxon>Neodiplogasteridae</taxon>
        <taxon>Pristionchus</taxon>
    </lineage>
</organism>
<accession>A0AAV5T173</accession>
<dbReference type="Proteomes" id="UP001432027">
    <property type="component" value="Unassembled WGS sequence"/>
</dbReference>
<comment type="caution">
    <text evidence="2">The sequence shown here is derived from an EMBL/GenBank/DDBJ whole genome shotgun (WGS) entry which is preliminary data.</text>
</comment>
<feature type="non-terminal residue" evidence="2">
    <location>
        <position position="1"/>
    </location>
</feature>
<name>A0AAV5T173_9BILA</name>
<evidence type="ECO:0000313" key="2">
    <source>
        <dbReference type="EMBL" id="GMS87968.1"/>
    </source>
</evidence>
<reference evidence="2" key="1">
    <citation type="submission" date="2023-10" db="EMBL/GenBank/DDBJ databases">
        <title>Genome assembly of Pristionchus species.</title>
        <authorList>
            <person name="Yoshida K."/>
            <person name="Sommer R.J."/>
        </authorList>
    </citation>
    <scope>NUCLEOTIDE SEQUENCE</scope>
    <source>
        <strain evidence="2">RS0144</strain>
    </source>
</reference>
<dbReference type="EMBL" id="BTSX01000003">
    <property type="protein sequence ID" value="GMS87968.1"/>
    <property type="molecule type" value="Genomic_DNA"/>
</dbReference>
<keyword evidence="3" id="KW-1185">Reference proteome</keyword>
<gene>
    <name evidence="2" type="ORF">PENTCL1PPCAC_10143</name>
</gene>
<protein>
    <submittedName>
        <fullName evidence="2">Uncharacterized protein</fullName>
    </submittedName>
</protein>
<dbReference type="AlphaFoldDB" id="A0AAV5T173"/>
<feature type="non-terminal residue" evidence="2">
    <location>
        <position position="205"/>
    </location>
</feature>
<proteinExistence type="predicted"/>
<sequence length="205" mass="22648">FSPHSTMYRPFTDVPMSQSLRANSQVPPLFQSMMAPNQMMQPPQPIRQMNNDYQSHMASMFPQVIQAPTTFQPMPTPPQMVPSGHQTPLIPHMPFSQPSLFPSVPSLIAPRSYPPLPLISYRNPVSIPPPPPPPLPPPPSPTPSLLSSALPSPLNSAYATPSSSPLPHFFEMSLCVTSKELNSHHVDNKRKSSPIELMPQSVRCF</sequence>
<evidence type="ECO:0000313" key="3">
    <source>
        <dbReference type="Proteomes" id="UP001432027"/>
    </source>
</evidence>
<feature type="compositionally biased region" description="Pro residues" evidence="1">
    <location>
        <begin position="129"/>
        <end position="142"/>
    </location>
</feature>
<evidence type="ECO:0000256" key="1">
    <source>
        <dbReference type="SAM" id="MobiDB-lite"/>
    </source>
</evidence>
<feature type="compositionally biased region" description="Low complexity" evidence="1">
    <location>
        <begin position="143"/>
        <end position="154"/>
    </location>
</feature>
<feature type="region of interest" description="Disordered" evidence="1">
    <location>
        <begin position="129"/>
        <end position="157"/>
    </location>
</feature>